<evidence type="ECO:0000313" key="4">
    <source>
        <dbReference type="Proteomes" id="UP000005695"/>
    </source>
</evidence>
<dbReference type="SUPFAM" id="SSF55073">
    <property type="entry name" value="Nucleotide cyclase"/>
    <property type="match status" value="1"/>
</dbReference>
<evidence type="ECO:0000259" key="2">
    <source>
        <dbReference type="PROSITE" id="PS50887"/>
    </source>
</evidence>
<dbReference type="InterPro" id="IPR043128">
    <property type="entry name" value="Rev_trsase/Diguanyl_cyclase"/>
</dbReference>
<keyword evidence="4" id="KW-1185">Reference proteome</keyword>
<accession>Q1JZI7</accession>
<dbReference type="OrthoDB" id="5413461at2"/>
<keyword evidence="1" id="KW-0472">Membrane</keyword>
<dbReference type="InterPro" id="IPR052163">
    <property type="entry name" value="DGC-Regulatory_Protein"/>
</dbReference>
<dbReference type="PANTHER" id="PTHR46663">
    <property type="entry name" value="DIGUANYLATE CYCLASE DGCT-RELATED"/>
    <property type="match status" value="1"/>
</dbReference>
<evidence type="ECO:0000256" key="1">
    <source>
        <dbReference type="SAM" id="Phobius"/>
    </source>
</evidence>
<dbReference type="InterPro" id="IPR029787">
    <property type="entry name" value="Nucleotide_cyclase"/>
</dbReference>
<dbReference type="Proteomes" id="UP000005695">
    <property type="component" value="Unassembled WGS sequence"/>
</dbReference>
<sequence>MRKLIRIIKEHQRYPLTARIFLILCVSMVAILTAIFSQSYRRYNRTYLSRITTHENHVVTQVSQEIEHQFDMMVADIRILSQLNELNDYIATGDTQLLDKIANEFLLFAHSKPYYLQLRFLNAQGREVVRIDSESGHAYKVDEKHLQNKSQRDYFQQGIQLENRNVYFSRFDLNVEHGQVVVPYQPTLRCATPVYADNETCPCGVVVLNYNGAHLLDLLERMQNIAQDTLLLVNKDGYWLRGLNPDDEWGFVLPQRHDKRFSTRFPLAWPHLDDSAGQVVTPQGVFCFRSLHPQLPESVLNAPHWFVVSYLSDATISRAKMASLEHQFNMAMILLLLAIVPAWIVSLFVAEIIHKHHELKMKVNYDSLTGLANRVLFSDRLEQLLWASERSSHQFAVLFCDLDGFKAVNDTLGHDAGDELLIALGQRMKDLVRKSDTVARLGGDEFAVLLANISSVHVAEMIASKVVDQLSQPVELNNGRAQVGGSVGIALYPDHAKTSKGLVTCADQAMYEAKRSGKGRYYRYDQITRQYSAEMTKADRFEREHDEN</sequence>
<feature type="transmembrane region" description="Helical" evidence="1">
    <location>
        <begin position="20"/>
        <end position="40"/>
    </location>
</feature>
<dbReference type="InterPro" id="IPR048760">
    <property type="entry name" value="VP0354-like_sensor_dom"/>
</dbReference>
<dbReference type="RefSeq" id="WP_006000486.1">
    <property type="nucleotide sequence ID" value="NZ_AAEW02000009.1"/>
</dbReference>
<dbReference type="SMART" id="SM00267">
    <property type="entry name" value="GGDEF"/>
    <property type="match status" value="1"/>
</dbReference>
<dbReference type="InterPro" id="IPR029151">
    <property type="entry name" value="Sensor-like_sf"/>
</dbReference>
<organism evidence="3 4">
    <name type="scientific">Desulfuromonas acetoxidans (strain DSM 684 / 11070)</name>
    <dbReference type="NCBI Taxonomy" id="281689"/>
    <lineage>
        <taxon>Bacteria</taxon>
        <taxon>Pseudomonadati</taxon>
        <taxon>Thermodesulfobacteriota</taxon>
        <taxon>Desulfuromonadia</taxon>
        <taxon>Desulfuromonadales</taxon>
        <taxon>Desulfuromonadaceae</taxon>
        <taxon>Desulfuromonas</taxon>
    </lineage>
</organism>
<dbReference type="AlphaFoldDB" id="Q1JZI7"/>
<dbReference type="EMBL" id="AAEW02000009">
    <property type="protein sequence ID" value="EAT15580.1"/>
    <property type="molecule type" value="Genomic_DNA"/>
</dbReference>
<dbReference type="PANTHER" id="PTHR46663:SF2">
    <property type="entry name" value="GGDEF DOMAIN-CONTAINING PROTEIN"/>
    <property type="match status" value="1"/>
</dbReference>
<dbReference type="PROSITE" id="PS50887">
    <property type="entry name" value="GGDEF"/>
    <property type="match status" value="1"/>
</dbReference>
<dbReference type="Pfam" id="PF00990">
    <property type="entry name" value="GGDEF"/>
    <property type="match status" value="1"/>
</dbReference>
<evidence type="ECO:0000313" key="3">
    <source>
        <dbReference type="EMBL" id="EAT15580.1"/>
    </source>
</evidence>
<comment type="caution">
    <text evidence="3">The sequence shown here is derived from an EMBL/GenBank/DDBJ whole genome shotgun (WGS) entry which is preliminary data.</text>
</comment>
<feature type="transmembrane region" description="Helical" evidence="1">
    <location>
        <begin position="330"/>
        <end position="353"/>
    </location>
</feature>
<dbReference type="FunFam" id="3.30.70.270:FF:000001">
    <property type="entry name" value="Diguanylate cyclase domain protein"/>
    <property type="match status" value="1"/>
</dbReference>
<dbReference type="Gene3D" id="3.30.450.20">
    <property type="entry name" value="PAS domain"/>
    <property type="match status" value="2"/>
</dbReference>
<proteinExistence type="predicted"/>
<dbReference type="SUPFAM" id="SSF103190">
    <property type="entry name" value="Sensory domain-like"/>
    <property type="match status" value="2"/>
</dbReference>
<dbReference type="Pfam" id="PF21623">
    <property type="entry name" value="HK_sensor_dom_bact"/>
    <property type="match status" value="1"/>
</dbReference>
<reference evidence="3" key="1">
    <citation type="submission" date="2006-05" db="EMBL/GenBank/DDBJ databases">
        <title>Annotation of the draft genome assembly of Desulfuromonas acetoxidans DSM 684.</title>
        <authorList>
            <consortium name="US DOE Joint Genome Institute (JGI-ORNL)"/>
            <person name="Larimer F."/>
            <person name="Land M."/>
            <person name="Hauser L."/>
        </authorList>
    </citation>
    <scope>NUCLEOTIDE SEQUENCE [LARGE SCALE GENOMIC DNA]</scope>
    <source>
        <strain evidence="3">DSM 684</strain>
    </source>
</reference>
<dbReference type="GO" id="GO:0003824">
    <property type="term" value="F:catalytic activity"/>
    <property type="evidence" value="ECO:0007669"/>
    <property type="project" value="UniProtKB-ARBA"/>
</dbReference>
<reference evidence="3" key="2">
    <citation type="submission" date="2006-05" db="EMBL/GenBank/DDBJ databases">
        <title>Sequencing of the draft genome and assembly of Desulfuromonas acetoxidans DSM 684.</title>
        <authorList>
            <consortium name="US DOE Joint Genome Institute (JGI-PGF)"/>
            <person name="Copeland A."/>
            <person name="Lucas S."/>
            <person name="Lapidus A."/>
            <person name="Barry K."/>
            <person name="Detter J.C."/>
            <person name="Glavina del Rio T."/>
            <person name="Hammon N."/>
            <person name="Israni S."/>
            <person name="Dalin E."/>
            <person name="Tice H."/>
            <person name="Bruce D."/>
            <person name="Pitluck S."/>
            <person name="Richardson P."/>
        </authorList>
    </citation>
    <scope>NUCLEOTIDE SEQUENCE [LARGE SCALE GENOMIC DNA]</scope>
    <source>
        <strain evidence="3">DSM 684</strain>
    </source>
</reference>
<dbReference type="InterPro" id="IPR000160">
    <property type="entry name" value="GGDEF_dom"/>
</dbReference>
<feature type="domain" description="GGDEF" evidence="2">
    <location>
        <begin position="393"/>
        <end position="526"/>
    </location>
</feature>
<name>Q1JZI7_DESA6</name>
<dbReference type="Gene3D" id="3.30.70.270">
    <property type="match status" value="1"/>
</dbReference>
<gene>
    <name evidence="3" type="ORF">Dace_1442</name>
</gene>
<keyword evidence="1" id="KW-0812">Transmembrane</keyword>
<protein>
    <submittedName>
        <fullName evidence="3">Diguanylate cyclase</fullName>
    </submittedName>
</protein>
<dbReference type="CDD" id="cd01949">
    <property type="entry name" value="GGDEF"/>
    <property type="match status" value="1"/>
</dbReference>
<keyword evidence="1" id="KW-1133">Transmembrane helix</keyword>
<dbReference type="NCBIfam" id="TIGR00254">
    <property type="entry name" value="GGDEF"/>
    <property type="match status" value="1"/>
</dbReference>